<feature type="binding site" evidence="6">
    <location>
        <position position="152"/>
    </location>
    <ligand>
        <name>Ca(2+)</name>
        <dbReference type="ChEBI" id="CHEBI:29108"/>
        <label>1</label>
        <note>catalytic</note>
    </ligand>
</feature>
<dbReference type="PANTHER" id="PTHR11799">
    <property type="entry name" value="PARAOXONASE"/>
    <property type="match status" value="1"/>
</dbReference>
<keyword evidence="8" id="KW-0732">Signal</keyword>
<dbReference type="GO" id="GO:0046872">
    <property type="term" value="F:metal ion binding"/>
    <property type="evidence" value="ECO:0007669"/>
    <property type="project" value="UniProtKB-KW"/>
</dbReference>
<feature type="active site" description="Proton acceptor" evidence="5">
    <location>
        <position position="98"/>
    </location>
</feature>
<evidence type="ECO:0000313" key="10">
    <source>
        <dbReference type="WBParaSite" id="ACAC_0000668501-mRNA-1"/>
    </source>
</evidence>
<dbReference type="InterPro" id="IPR011042">
    <property type="entry name" value="6-blade_b-propeller_TolB-like"/>
</dbReference>
<dbReference type="WBParaSite" id="ACAC_0000668501-mRNA-1">
    <property type="protein sequence ID" value="ACAC_0000668501-mRNA-1"/>
    <property type="gene ID" value="ACAC_0000668501"/>
</dbReference>
<feature type="binding site" evidence="6">
    <location>
        <position position="254"/>
    </location>
    <ligand>
        <name>Ca(2+)</name>
        <dbReference type="ChEBI" id="CHEBI:29108"/>
        <label>1</label>
        <note>catalytic</note>
    </ligand>
</feature>
<keyword evidence="3 7" id="KW-1015">Disulfide bond</keyword>
<evidence type="ECO:0000256" key="6">
    <source>
        <dbReference type="PIRSR" id="PIRSR602640-2"/>
    </source>
</evidence>
<dbReference type="Pfam" id="PF01731">
    <property type="entry name" value="Arylesterase"/>
    <property type="match status" value="1"/>
</dbReference>
<dbReference type="PANTHER" id="PTHR11799:SF12">
    <property type="entry name" value="PARAOXONASE-RELATED"/>
    <property type="match status" value="1"/>
</dbReference>
<evidence type="ECO:0000256" key="2">
    <source>
        <dbReference type="ARBA" id="ARBA00022801"/>
    </source>
</evidence>
<sequence>MKKLFQLSFMLVVLKLFKQLMLDVNKRVYNHRPGPCRVVEGVEHGSEDIALVEDEGIAFVTSGVQYLTPRGKGVKGQIFLYDFKQEAKMTIKENFHPHGISHIATSLGIIRLFVINHSKSFQHSVFVLDWDRKARVLNLVKIIENEKFIRPNDLVAVSEDAFILSNDGSSQSSLLNMLEILSMYPFGSIVFYDGKVSHWLQSSVVSPNGIALDRERTHLIVSHINSELISIGYFQDYRSLSHVADIPLLTSADNLYVDKTGAVWTVSVRWAVLRIVFSKGYRSWEISEPFADDGRLISSSSIAVPYNNQLLIGSVCRQLVHCEIRPETI</sequence>
<evidence type="ECO:0000256" key="3">
    <source>
        <dbReference type="ARBA" id="ARBA00023157"/>
    </source>
</evidence>
<comment type="cofactor">
    <cofactor evidence="6">
        <name>Ca(2+)</name>
        <dbReference type="ChEBI" id="CHEBI:29108"/>
    </cofactor>
    <text evidence="6">Binds 2 calcium ions per subunit.</text>
</comment>
<evidence type="ECO:0000256" key="4">
    <source>
        <dbReference type="ARBA" id="ARBA00023180"/>
    </source>
</evidence>
<proteinExistence type="inferred from homology"/>
<feature type="disulfide bond" description="In form B" evidence="7">
    <location>
        <begin position="36"/>
        <end position="322"/>
    </location>
</feature>
<feature type="binding site" evidence="6">
    <location>
        <position position="47"/>
    </location>
    <ligand>
        <name>Ca(2+)</name>
        <dbReference type="ChEBI" id="CHEBI:29108"/>
        <label>1</label>
        <note>catalytic</note>
    </ligand>
</feature>
<organism evidence="9 10">
    <name type="scientific">Angiostrongylus cantonensis</name>
    <name type="common">Rat lungworm</name>
    <dbReference type="NCBI Taxonomy" id="6313"/>
    <lineage>
        <taxon>Eukaryota</taxon>
        <taxon>Metazoa</taxon>
        <taxon>Ecdysozoa</taxon>
        <taxon>Nematoda</taxon>
        <taxon>Chromadorea</taxon>
        <taxon>Rhabditida</taxon>
        <taxon>Rhabditina</taxon>
        <taxon>Rhabditomorpha</taxon>
        <taxon>Strongyloidea</taxon>
        <taxon>Metastrongylidae</taxon>
        <taxon>Angiostrongylus</taxon>
    </lineage>
</organism>
<evidence type="ECO:0000256" key="5">
    <source>
        <dbReference type="PIRSR" id="PIRSR602640-1"/>
    </source>
</evidence>
<feature type="binding site" evidence="6">
    <location>
        <position position="208"/>
    </location>
    <ligand>
        <name>Ca(2+)</name>
        <dbReference type="ChEBI" id="CHEBI:29108"/>
        <label>1</label>
        <note>catalytic</note>
    </ligand>
</feature>
<reference evidence="10" key="2">
    <citation type="submission" date="2016-04" db="UniProtKB">
        <authorList>
            <consortium name="WormBaseParasite"/>
        </authorList>
    </citation>
    <scope>IDENTIFICATION</scope>
</reference>
<keyword evidence="6" id="KW-0106">Calcium</keyword>
<dbReference type="InterPro" id="IPR051288">
    <property type="entry name" value="Serum_paraoxonase/arylesterase"/>
</dbReference>
<evidence type="ECO:0000256" key="7">
    <source>
        <dbReference type="PIRSR" id="PIRSR602640-3"/>
    </source>
</evidence>
<dbReference type="InterPro" id="IPR002640">
    <property type="entry name" value="Arylesterase"/>
</dbReference>
<keyword evidence="2" id="KW-0378">Hydrolase</keyword>
<keyword evidence="6" id="KW-0479">Metal-binding</keyword>
<evidence type="ECO:0000256" key="1">
    <source>
        <dbReference type="ARBA" id="ARBA00008595"/>
    </source>
</evidence>
<dbReference type="Proteomes" id="UP000035642">
    <property type="component" value="Unassembled WGS sequence"/>
</dbReference>
<feature type="chain" id="PRO_5007630105" evidence="8">
    <location>
        <begin position="23"/>
        <end position="329"/>
    </location>
</feature>
<name>A0A158P868_ANGCA</name>
<feature type="binding site" evidence="6">
    <location>
        <position position="153"/>
    </location>
    <ligand>
        <name>Ca(2+)</name>
        <dbReference type="ChEBI" id="CHEBI:29108"/>
        <label>1</label>
        <note>catalytic</note>
    </ligand>
</feature>
<evidence type="ECO:0000256" key="8">
    <source>
        <dbReference type="SAM" id="SignalP"/>
    </source>
</evidence>
<accession>A0A158P868</accession>
<feature type="signal peptide" evidence="8">
    <location>
        <begin position="1"/>
        <end position="22"/>
    </location>
</feature>
<reference evidence="9" key="1">
    <citation type="submission" date="2012-09" db="EMBL/GenBank/DDBJ databases">
        <authorList>
            <person name="Martin A.A."/>
        </authorList>
    </citation>
    <scope>NUCLEOTIDE SEQUENCE</scope>
</reference>
<feature type="binding site" evidence="6">
    <location>
        <position position="253"/>
    </location>
    <ligand>
        <name>Ca(2+)</name>
        <dbReference type="ChEBI" id="CHEBI:29108"/>
        <label>1</label>
        <note>catalytic</note>
    </ligand>
</feature>
<comment type="similarity">
    <text evidence="1">Belongs to the paraoxonase family.</text>
</comment>
<evidence type="ECO:0000313" key="9">
    <source>
        <dbReference type="Proteomes" id="UP000035642"/>
    </source>
</evidence>
<feature type="binding site" evidence="6">
    <location>
        <position position="100"/>
    </location>
    <ligand>
        <name>Ca(2+)</name>
        <dbReference type="ChEBI" id="CHEBI:29108"/>
        <label>1</label>
        <note>catalytic</note>
    </ligand>
</feature>
<dbReference type="Gene3D" id="2.120.10.30">
    <property type="entry name" value="TolB, C-terminal domain"/>
    <property type="match status" value="1"/>
</dbReference>
<keyword evidence="4" id="KW-0325">Glycoprotein</keyword>
<dbReference type="GO" id="GO:0004064">
    <property type="term" value="F:arylesterase activity"/>
    <property type="evidence" value="ECO:0007669"/>
    <property type="project" value="InterPro"/>
</dbReference>
<keyword evidence="9" id="KW-1185">Reference proteome</keyword>
<dbReference type="SUPFAM" id="SSF63829">
    <property type="entry name" value="Calcium-dependent phosphotriesterase"/>
    <property type="match status" value="1"/>
</dbReference>
<dbReference type="AlphaFoldDB" id="A0A158P868"/>
<feature type="binding site" evidence="6">
    <location>
        <position position="48"/>
    </location>
    <ligand>
        <name>Ca(2+)</name>
        <dbReference type="ChEBI" id="CHEBI:29108"/>
        <label>1</label>
        <note>catalytic</note>
    </ligand>
</feature>
<protein>
    <submittedName>
        <fullName evidence="10">Arylesterase</fullName>
    </submittedName>
</protein>